<dbReference type="Gene3D" id="2.60.40.10">
    <property type="entry name" value="Immunoglobulins"/>
    <property type="match status" value="2"/>
</dbReference>
<keyword evidence="7 9" id="KW-0472">Membrane</keyword>
<keyword evidence="8" id="KW-0325">Glycoprotein</keyword>
<dbReference type="PANTHER" id="PTHR46957">
    <property type="entry name" value="CYTOKINE RECEPTOR"/>
    <property type="match status" value="1"/>
</dbReference>
<dbReference type="SMART" id="SM00404">
    <property type="entry name" value="PTPc_motif"/>
    <property type="match status" value="2"/>
</dbReference>
<dbReference type="InterPro" id="IPR000242">
    <property type="entry name" value="PTP_cat"/>
</dbReference>
<evidence type="ECO:0000256" key="9">
    <source>
        <dbReference type="SAM" id="Phobius"/>
    </source>
</evidence>
<dbReference type="GO" id="GO:0016020">
    <property type="term" value="C:membrane"/>
    <property type="evidence" value="ECO:0007669"/>
    <property type="project" value="UniProtKB-SubCell"/>
</dbReference>
<feature type="transmembrane region" description="Helical" evidence="9">
    <location>
        <begin position="346"/>
        <end position="366"/>
    </location>
</feature>
<dbReference type="InterPro" id="IPR036116">
    <property type="entry name" value="FN3_sf"/>
</dbReference>
<dbReference type="Pfam" id="PF00102">
    <property type="entry name" value="Y_phosphatase"/>
    <property type="match status" value="2"/>
</dbReference>
<feature type="domain" description="Fibronectin type-III" evidence="12">
    <location>
        <begin position="95"/>
        <end position="193"/>
    </location>
</feature>
<keyword evidence="3" id="KW-0732">Signal</keyword>
<sequence>MTENAYSLVKDGDLSLSSDSSEINDIGSGTPPELLTSVVPPQTICREIFLDKFEKFANLIATGWKYHVANTDVLLIRLKNCSKRIMIILLALVESPSNVRVQATSNTSAVVQWDYNGQNVSEFEVRFMHQPSPGQRLGEKWSTRTVTDPAVRHLHIHHLTPETPYAFCVSAIRDGRQGPCSDPPVAIDRLDPTHIVTNLHVQFKTSNSVQLTWTYNGPQSVRFYVRYSGNKSYVDNNGKYFENNILPIEKTVEKAEPGYLLTELRPDMKYIIQVGVRDDSRTYFPSEIIVKTKCRASPMVDPPRFAGSRDASTASLMLGLASEEYGPISHYWLIVVPGNFTPVTKIVFSLLTYLLLCLEAYMTILCSNSFFRYGGFLNQHLESNTQYRVLIVFVLVNLFLLQADSVPSPPFSTRSFYHVREGKTSNLWLVAPLIAFLLVALIILMLLLWYRCNKKGSSHNTNRHPSITKVAINSSIPGETSKLLSSEAYNRQVMSPYDQANGGNGCVMEPTMDMYPVHQSVNFTAAPNPMSMLPSSGGALGGHTLNHPPIPISELAAHIEKLKMDNNALFSQEYESIETGQHFKWENSVLPCNKSKNSTDYINANYIDGYEKTKAYIATQGPLPETFADFWRMVWEQSCATVVMLTRLEERSRIKCDQYWPSRGTSTYGNIAVTLVETLELAHYTIRTFQLQHRGNSETRDVRHLQYTAWPDHGVPDKPTPFLMFLKRVKTLNPPNAGPIVTHCSAGIGRTGAFIAIDCMLERLRYENTVDIFGCVTALRSQRSYMVQTDDQYIFIHDAVLDAAQSGSTEVPVNKLYTHMQALLQIQAIDQISSMELEFRHLATLKMVNSRCAVANLPANRSKNRLVNMVPYDSARVLLEEIPGVDGSDYINASWIDGYRQRNAYIATQGPMPHTVNDFWRMIWEHESAIIVMLVKIRELGREKCCEYWPVGSGAQFGHLVVEPIAEYNMPQYILREFRITDTRSRTVRHFQYADWPEQGVPKCTEQFIDFIHQVHHTKTQFGKVGPITVHCSTGAGRTGVFIALSIIIDRMKLEQVVDVFTTVKLLRSERQNMVQDKDQYHFCYQAALEFYATFDNPYQT</sequence>
<feature type="domain" description="Tyrosine specific protein phosphatases" evidence="11">
    <location>
        <begin position="1006"/>
        <end position="1082"/>
    </location>
</feature>
<dbReference type="GO" id="GO:0004725">
    <property type="term" value="F:protein tyrosine phosphatase activity"/>
    <property type="evidence" value="ECO:0007669"/>
    <property type="project" value="InterPro"/>
</dbReference>
<feature type="domain" description="Fibronectin type-III" evidence="12">
    <location>
        <begin position="195"/>
        <end position="297"/>
    </location>
</feature>
<organism evidence="15">
    <name type="scientific">Enterobius vermicularis</name>
    <name type="common">Human pinworm</name>
    <dbReference type="NCBI Taxonomy" id="51028"/>
    <lineage>
        <taxon>Eukaryota</taxon>
        <taxon>Metazoa</taxon>
        <taxon>Ecdysozoa</taxon>
        <taxon>Nematoda</taxon>
        <taxon>Chromadorea</taxon>
        <taxon>Rhabditida</taxon>
        <taxon>Spirurina</taxon>
        <taxon>Oxyuridomorpha</taxon>
        <taxon>Oxyuroidea</taxon>
        <taxon>Oxyuridae</taxon>
        <taxon>Enterobius</taxon>
    </lineage>
</organism>
<dbReference type="FunFam" id="3.90.190.10:FF:000249">
    <property type="entry name" value="Predicted protein"/>
    <property type="match status" value="1"/>
</dbReference>
<evidence type="ECO:0000256" key="5">
    <source>
        <dbReference type="ARBA" id="ARBA00022912"/>
    </source>
</evidence>
<dbReference type="InterPro" id="IPR050713">
    <property type="entry name" value="RTP_Phos/Ushers"/>
</dbReference>
<dbReference type="PANTHER" id="PTHR46957:SF6">
    <property type="entry name" value="PROTEIN-TYROSINE-PHOSPHATASE"/>
    <property type="match status" value="1"/>
</dbReference>
<dbReference type="Proteomes" id="UP000274131">
    <property type="component" value="Unassembled WGS sequence"/>
</dbReference>
<keyword evidence="5" id="KW-0904">Protein phosphatase</keyword>
<dbReference type="InterPro" id="IPR000387">
    <property type="entry name" value="Tyr_Pase_dom"/>
</dbReference>
<dbReference type="InterPro" id="IPR029021">
    <property type="entry name" value="Prot-tyrosine_phosphatase-like"/>
</dbReference>
<evidence type="ECO:0000256" key="4">
    <source>
        <dbReference type="ARBA" id="ARBA00022801"/>
    </source>
</evidence>
<evidence type="ECO:0000256" key="2">
    <source>
        <dbReference type="ARBA" id="ARBA00022692"/>
    </source>
</evidence>
<evidence type="ECO:0000256" key="8">
    <source>
        <dbReference type="ARBA" id="ARBA00023180"/>
    </source>
</evidence>
<proteinExistence type="predicted"/>
<evidence type="ECO:0000259" key="11">
    <source>
        <dbReference type="PROSITE" id="PS50056"/>
    </source>
</evidence>
<comment type="subcellular location">
    <subcellularLocation>
        <location evidence="1">Membrane</location>
        <topology evidence="1">Single-pass type I membrane protein</topology>
    </subcellularLocation>
</comment>
<dbReference type="PROSITE" id="PS50056">
    <property type="entry name" value="TYR_PHOSPHATASE_2"/>
    <property type="match status" value="2"/>
</dbReference>
<evidence type="ECO:0000256" key="1">
    <source>
        <dbReference type="ARBA" id="ARBA00004479"/>
    </source>
</evidence>
<keyword evidence="4" id="KW-0378">Hydrolase</keyword>
<dbReference type="PROSITE" id="PS50055">
    <property type="entry name" value="TYR_PHOSPHATASE_PTP"/>
    <property type="match status" value="2"/>
</dbReference>
<dbReference type="Gene3D" id="3.90.190.10">
    <property type="entry name" value="Protein tyrosine phosphatase superfamily"/>
    <property type="match status" value="2"/>
</dbReference>
<evidence type="ECO:0000313" key="14">
    <source>
        <dbReference type="Proteomes" id="UP000274131"/>
    </source>
</evidence>
<dbReference type="SMART" id="SM00060">
    <property type="entry name" value="FN3"/>
    <property type="match status" value="2"/>
</dbReference>
<dbReference type="InterPro" id="IPR016130">
    <property type="entry name" value="Tyr_Pase_AS"/>
</dbReference>
<reference evidence="15" key="1">
    <citation type="submission" date="2016-04" db="UniProtKB">
        <authorList>
            <consortium name="WormBaseParasite"/>
        </authorList>
    </citation>
    <scope>IDENTIFICATION</scope>
</reference>
<dbReference type="EMBL" id="UXUI01007882">
    <property type="protein sequence ID" value="VDD89769.1"/>
    <property type="molecule type" value="Genomic_DNA"/>
</dbReference>
<accession>A0A158QAD9</accession>
<evidence type="ECO:0000256" key="7">
    <source>
        <dbReference type="ARBA" id="ARBA00023136"/>
    </source>
</evidence>
<feature type="domain" description="Tyrosine-protein phosphatase" evidence="10">
    <location>
        <begin position="835"/>
        <end position="1091"/>
    </location>
</feature>
<dbReference type="InterPro" id="IPR003961">
    <property type="entry name" value="FN3_dom"/>
</dbReference>
<dbReference type="SMART" id="SM00194">
    <property type="entry name" value="PTPc"/>
    <property type="match status" value="2"/>
</dbReference>
<name>A0A158QAD9_ENTVE</name>
<keyword evidence="2 9" id="KW-0812">Transmembrane</keyword>
<evidence type="ECO:0000313" key="13">
    <source>
        <dbReference type="EMBL" id="VDD89769.1"/>
    </source>
</evidence>
<protein>
    <submittedName>
        <fullName evidence="15">Protein-tyrosine-phosphatase</fullName>
    </submittedName>
</protein>
<dbReference type="STRING" id="51028.A0A158QAD9"/>
<dbReference type="InterPro" id="IPR013783">
    <property type="entry name" value="Ig-like_fold"/>
</dbReference>
<evidence type="ECO:0000256" key="6">
    <source>
        <dbReference type="ARBA" id="ARBA00022989"/>
    </source>
</evidence>
<feature type="domain" description="Tyrosine specific protein phosphatases" evidence="11">
    <location>
        <begin position="723"/>
        <end position="794"/>
    </location>
</feature>
<evidence type="ECO:0000259" key="12">
    <source>
        <dbReference type="PROSITE" id="PS50853"/>
    </source>
</evidence>
<dbReference type="PROSITE" id="PS50853">
    <property type="entry name" value="FN3"/>
    <property type="match status" value="2"/>
</dbReference>
<dbReference type="FunFam" id="3.90.190.10:FF:000002">
    <property type="entry name" value="receptor-type tyrosine-protein phosphatase delta isoform X2"/>
    <property type="match status" value="1"/>
</dbReference>
<feature type="domain" description="Tyrosine-protein phosphatase" evidence="10">
    <location>
        <begin position="590"/>
        <end position="803"/>
    </location>
</feature>
<keyword evidence="14" id="KW-1185">Reference proteome</keyword>
<evidence type="ECO:0000313" key="15">
    <source>
        <dbReference type="WBParaSite" id="EVEC_0000481201-mRNA-1"/>
    </source>
</evidence>
<feature type="transmembrane region" description="Helical" evidence="9">
    <location>
        <begin position="427"/>
        <end position="450"/>
    </location>
</feature>
<dbReference type="WBParaSite" id="EVEC_0000481201-mRNA-1">
    <property type="protein sequence ID" value="EVEC_0000481201-mRNA-1"/>
    <property type="gene ID" value="EVEC_0000481201"/>
</dbReference>
<dbReference type="InterPro" id="IPR003595">
    <property type="entry name" value="Tyr_Pase_cat"/>
</dbReference>
<reference evidence="13 14" key="2">
    <citation type="submission" date="2018-10" db="EMBL/GenBank/DDBJ databases">
        <authorList>
            <consortium name="Pathogen Informatics"/>
        </authorList>
    </citation>
    <scope>NUCLEOTIDE SEQUENCE [LARGE SCALE GENOMIC DNA]</scope>
</reference>
<dbReference type="PROSITE" id="PS00383">
    <property type="entry name" value="TYR_PHOSPHATASE_1"/>
    <property type="match status" value="1"/>
</dbReference>
<dbReference type="OrthoDB" id="10253954at2759"/>
<dbReference type="CDD" id="cd00063">
    <property type="entry name" value="FN3"/>
    <property type="match status" value="2"/>
</dbReference>
<evidence type="ECO:0000256" key="3">
    <source>
        <dbReference type="ARBA" id="ARBA00022729"/>
    </source>
</evidence>
<evidence type="ECO:0000259" key="10">
    <source>
        <dbReference type="PROSITE" id="PS50055"/>
    </source>
</evidence>
<dbReference type="PRINTS" id="PR00700">
    <property type="entry name" value="PRTYPHPHTASE"/>
</dbReference>
<dbReference type="AlphaFoldDB" id="A0A158QAD9"/>
<dbReference type="Pfam" id="PF00041">
    <property type="entry name" value="fn3"/>
    <property type="match status" value="2"/>
</dbReference>
<keyword evidence="6 9" id="KW-1133">Transmembrane helix</keyword>
<dbReference type="SUPFAM" id="SSF52799">
    <property type="entry name" value="(Phosphotyrosine protein) phosphatases II"/>
    <property type="match status" value="2"/>
</dbReference>
<dbReference type="SUPFAM" id="SSF49265">
    <property type="entry name" value="Fibronectin type III"/>
    <property type="match status" value="1"/>
</dbReference>
<gene>
    <name evidence="13" type="ORF">EVEC_LOCUS4520</name>
</gene>